<dbReference type="RefSeq" id="WP_169381301.1">
    <property type="nucleotide sequence ID" value="NZ_JAAXLA010000016.1"/>
</dbReference>
<dbReference type="Gene3D" id="2.160.20.120">
    <property type="match status" value="1"/>
</dbReference>
<name>A0ABX1S8G7_9PSEU</name>
<comment type="caution">
    <text evidence="3">The sequence shown here is derived from an EMBL/GenBank/DDBJ whole genome shotgun (WGS) entry which is preliminary data.</text>
</comment>
<accession>A0ABX1S8G7</accession>
<feature type="domain" description="Putative auto-transporter adhesin head GIN" evidence="2">
    <location>
        <begin position="84"/>
        <end position="263"/>
    </location>
</feature>
<feature type="compositionally biased region" description="Low complexity" evidence="1">
    <location>
        <begin position="56"/>
        <end position="76"/>
    </location>
</feature>
<organism evidence="3 4">
    <name type="scientific">Pseudonocardia acidicola</name>
    <dbReference type="NCBI Taxonomy" id="2724939"/>
    <lineage>
        <taxon>Bacteria</taxon>
        <taxon>Bacillati</taxon>
        <taxon>Actinomycetota</taxon>
        <taxon>Actinomycetes</taxon>
        <taxon>Pseudonocardiales</taxon>
        <taxon>Pseudonocardiaceae</taxon>
        <taxon>Pseudonocardia</taxon>
    </lineage>
</organism>
<keyword evidence="4" id="KW-1185">Reference proteome</keyword>
<feature type="region of interest" description="Disordered" evidence="1">
    <location>
        <begin position="37"/>
        <end position="76"/>
    </location>
</feature>
<dbReference type="Proteomes" id="UP000820669">
    <property type="component" value="Unassembled WGS sequence"/>
</dbReference>
<reference evidence="3 4" key="1">
    <citation type="submission" date="2020-04" db="EMBL/GenBank/DDBJ databases">
        <authorList>
            <person name="Klaysubun C."/>
            <person name="Duangmal K."/>
            <person name="Lipun K."/>
        </authorList>
    </citation>
    <scope>NUCLEOTIDE SEQUENCE [LARGE SCALE GENOMIC DNA]</scope>
    <source>
        <strain evidence="3 4">K10HN5</strain>
    </source>
</reference>
<evidence type="ECO:0000313" key="3">
    <source>
        <dbReference type="EMBL" id="NMH97851.1"/>
    </source>
</evidence>
<evidence type="ECO:0000313" key="4">
    <source>
        <dbReference type="Proteomes" id="UP000820669"/>
    </source>
</evidence>
<sequence length="280" mass="27691">MSLAHRPVGSALRGGVTVAVVLLLLAGCQQSWTGGNGGAGGNGADGTGGAPGAPGSPGTDAGPADPPTGSGHPVAVHVPVPGVTTLVVEAGFTVHVHIGEPEQAIVRMDDNVTGMVEARVDGARLRLGLRPGAAVREATLSAEVTVRHLDQVTAGGASQVRFDSDLIGDNLLLTAAGKSEIGGPIRMTRTQAGVSGASRLALSGQVGRLQVAASGASELTLSALAVTDLDATLSGASHADTAVSGTLAGEVSGASSLRYRGSPRTVRRQVTGASSIDQVR</sequence>
<protein>
    <submittedName>
        <fullName evidence="3">DUF2807 domain-containing protein</fullName>
    </submittedName>
</protein>
<evidence type="ECO:0000256" key="1">
    <source>
        <dbReference type="SAM" id="MobiDB-lite"/>
    </source>
</evidence>
<dbReference type="InterPro" id="IPR021255">
    <property type="entry name" value="DUF2807"/>
</dbReference>
<proteinExistence type="predicted"/>
<gene>
    <name evidence="3" type="ORF">HF526_11090</name>
</gene>
<evidence type="ECO:0000259" key="2">
    <source>
        <dbReference type="Pfam" id="PF10988"/>
    </source>
</evidence>
<feature type="compositionally biased region" description="Gly residues" evidence="1">
    <location>
        <begin position="37"/>
        <end position="52"/>
    </location>
</feature>
<dbReference type="Pfam" id="PF10988">
    <property type="entry name" value="DUF2807"/>
    <property type="match status" value="1"/>
</dbReference>
<dbReference type="EMBL" id="JAAXLA010000016">
    <property type="protein sequence ID" value="NMH97851.1"/>
    <property type="molecule type" value="Genomic_DNA"/>
</dbReference>
<dbReference type="PROSITE" id="PS51257">
    <property type="entry name" value="PROKAR_LIPOPROTEIN"/>
    <property type="match status" value="1"/>
</dbReference>